<keyword evidence="5" id="KW-1185">Reference proteome</keyword>
<dbReference type="PANTHER" id="PTHR22947">
    <property type="entry name" value="MAJOR SPERM PROTEIN"/>
    <property type="match status" value="1"/>
</dbReference>
<reference evidence="4 5" key="1">
    <citation type="submission" date="2014-03" db="EMBL/GenBank/DDBJ databases">
        <title>Draft genome of the hookworm Oesophagostomum dentatum.</title>
        <authorList>
            <person name="Mitreva M."/>
        </authorList>
    </citation>
    <scope>NUCLEOTIDE SEQUENCE [LARGE SCALE GENOMIC DNA]</scope>
    <source>
        <strain evidence="4 5">OD-Hann</strain>
    </source>
</reference>
<feature type="domain" description="MSP" evidence="3">
    <location>
        <begin position="13"/>
        <end position="124"/>
    </location>
</feature>
<evidence type="ECO:0000256" key="1">
    <source>
        <dbReference type="RuleBase" id="RU003425"/>
    </source>
</evidence>
<dbReference type="PANTHER" id="PTHR22947:SF39">
    <property type="entry name" value="MSP DOMAIN-CONTAINING PROTEIN"/>
    <property type="match status" value="1"/>
</dbReference>
<keyword evidence="1" id="KW-0206">Cytoskeleton</keyword>
<dbReference type="SUPFAM" id="SSF49354">
    <property type="entry name" value="PapD-like"/>
    <property type="match status" value="1"/>
</dbReference>
<dbReference type="Proteomes" id="UP000053660">
    <property type="component" value="Unassembled WGS sequence"/>
</dbReference>
<dbReference type="AlphaFoldDB" id="A0A0B1SRZ9"/>
<dbReference type="EMBL" id="KN556470">
    <property type="protein sequence ID" value="KHJ88083.1"/>
    <property type="molecule type" value="Genomic_DNA"/>
</dbReference>
<gene>
    <name evidence="4" type="ORF">OESDEN_12127</name>
</gene>
<accession>A0A0B1SRZ9</accession>
<name>A0A0B1SRZ9_OESDE</name>
<feature type="region of interest" description="Disordered" evidence="2">
    <location>
        <begin position="124"/>
        <end position="189"/>
    </location>
</feature>
<dbReference type="OrthoDB" id="5858989at2759"/>
<evidence type="ECO:0000259" key="3">
    <source>
        <dbReference type="PROSITE" id="PS50202"/>
    </source>
</evidence>
<dbReference type="PROSITE" id="PS50202">
    <property type="entry name" value="MSP"/>
    <property type="match status" value="1"/>
</dbReference>
<feature type="compositionally biased region" description="Low complexity" evidence="2">
    <location>
        <begin position="167"/>
        <end position="177"/>
    </location>
</feature>
<dbReference type="InterPro" id="IPR013783">
    <property type="entry name" value="Ig-like_fold"/>
</dbReference>
<comment type="function">
    <text evidence="1">Central component in molecular interactions underlying sperm crawling. Forms an extensive filament system that extends from sperm villipoda, along the leading edge of the pseudopod.</text>
</comment>
<evidence type="ECO:0000256" key="2">
    <source>
        <dbReference type="SAM" id="MobiDB-lite"/>
    </source>
</evidence>
<dbReference type="InterPro" id="IPR051774">
    <property type="entry name" value="Sperm-specific_class_P"/>
</dbReference>
<protein>
    <recommendedName>
        <fullName evidence="1">Major sperm protein</fullName>
    </recommendedName>
</protein>
<proteinExistence type="predicted"/>
<dbReference type="InterPro" id="IPR008962">
    <property type="entry name" value="PapD-like_sf"/>
</dbReference>
<dbReference type="InterPro" id="IPR000535">
    <property type="entry name" value="MSP_dom"/>
</dbReference>
<feature type="compositionally biased region" description="Basic and acidic residues" evidence="2">
    <location>
        <begin position="131"/>
        <end position="148"/>
    </location>
</feature>
<sequence>MTESKARRRKQKLVTVDPLSSKFQTSGGRSKHNILNVGDKRIAFKIKCSNSDEYRIEPVFGFVEKVASAEVNVLRLLGKPKEDKMVIYYVTASPEAKDPEAAYREATAASNSAVQTITVPLITEGPPLKTMETDISKTANDPKSKPLEKTILPVAPTQASQRDSGQAPPESASESSSTHAKKTLVEKTQ</sequence>
<dbReference type="Gene3D" id="2.60.40.10">
    <property type="entry name" value="Immunoglobulins"/>
    <property type="match status" value="1"/>
</dbReference>
<evidence type="ECO:0000313" key="4">
    <source>
        <dbReference type="EMBL" id="KHJ88083.1"/>
    </source>
</evidence>
<evidence type="ECO:0000313" key="5">
    <source>
        <dbReference type="Proteomes" id="UP000053660"/>
    </source>
</evidence>
<organism evidence="4 5">
    <name type="scientific">Oesophagostomum dentatum</name>
    <name type="common">Nodular worm</name>
    <dbReference type="NCBI Taxonomy" id="61180"/>
    <lineage>
        <taxon>Eukaryota</taxon>
        <taxon>Metazoa</taxon>
        <taxon>Ecdysozoa</taxon>
        <taxon>Nematoda</taxon>
        <taxon>Chromadorea</taxon>
        <taxon>Rhabditida</taxon>
        <taxon>Rhabditina</taxon>
        <taxon>Rhabditomorpha</taxon>
        <taxon>Strongyloidea</taxon>
        <taxon>Strongylidae</taxon>
        <taxon>Oesophagostomum</taxon>
    </lineage>
</organism>
<dbReference type="Pfam" id="PF00635">
    <property type="entry name" value="Motile_Sperm"/>
    <property type="match status" value="1"/>
</dbReference>
<keyword evidence="1" id="KW-0963">Cytoplasm</keyword>